<proteinExistence type="predicted"/>
<dbReference type="CDD" id="cd00090">
    <property type="entry name" value="HTH_ARSR"/>
    <property type="match status" value="1"/>
</dbReference>
<dbReference type="InterPro" id="IPR011991">
    <property type="entry name" value="ArsR-like_HTH"/>
</dbReference>
<dbReference type="GO" id="GO:0003700">
    <property type="term" value="F:DNA-binding transcription factor activity"/>
    <property type="evidence" value="ECO:0007669"/>
    <property type="project" value="InterPro"/>
</dbReference>
<keyword evidence="2" id="KW-0238">DNA-binding</keyword>
<evidence type="ECO:0000313" key="5">
    <source>
        <dbReference type="EMBL" id="GLV12697.1"/>
    </source>
</evidence>
<dbReference type="EMBL" id="BSRA01000002">
    <property type="protein sequence ID" value="GLV12697.1"/>
    <property type="molecule type" value="Genomic_DNA"/>
</dbReference>
<dbReference type="PRINTS" id="PR00778">
    <property type="entry name" value="HTHARSR"/>
</dbReference>
<dbReference type="PANTHER" id="PTHR33154:SF18">
    <property type="entry name" value="ARSENICAL RESISTANCE OPERON REPRESSOR"/>
    <property type="match status" value="1"/>
</dbReference>
<name>A0AA37X3T8_9BACL</name>
<comment type="caution">
    <text evidence="5">The sequence shown here is derived from an EMBL/GenBank/DDBJ whole genome shotgun (WGS) entry which is preliminary data.</text>
</comment>
<dbReference type="Proteomes" id="UP001157137">
    <property type="component" value="Unassembled WGS sequence"/>
</dbReference>
<keyword evidence="1" id="KW-0805">Transcription regulation</keyword>
<dbReference type="PANTHER" id="PTHR33154">
    <property type="entry name" value="TRANSCRIPTIONAL REGULATOR, ARSR FAMILY"/>
    <property type="match status" value="1"/>
</dbReference>
<dbReference type="SMART" id="SM00418">
    <property type="entry name" value="HTH_ARSR"/>
    <property type="match status" value="1"/>
</dbReference>
<dbReference type="Pfam" id="PF01022">
    <property type="entry name" value="HTH_5"/>
    <property type="match status" value="1"/>
</dbReference>
<protein>
    <recommendedName>
        <fullName evidence="4">HTH arsR-type domain-containing protein</fullName>
    </recommendedName>
</protein>
<dbReference type="Gene3D" id="1.10.10.10">
    <property type="entry name" value="Winged helix-like DNA-binding domain superfamily/Winged helix DNA-binding domain"/>
    <property type="match status" value="1"/>
</dbReference>
<dbReference type="AlphaFoldDB" id="A0AA37X3T8"/>
<keyword evidence="3" id="KW-0804">Transcription</keyword>
<dbReference type="InterPro" id="IPR001845">
    <property type="entry name" value="HTH_ArsR_DNA-bd_dom"/>
</dbReference>
<feature type="domain" description="HTH arsR-type" evidence="4">
    <location>
        <begin position="1"/>
        <end position="74"/>
    </location>
</feature>
<dbReference type="InterPro" id="IPR036388">
    <property type="entry name" value="WH-like_DNA-bd_sf"/>
</dbReference>
<dbReference type="PROSITE" id="PS50987">
    <property type="entry name" value="HTH_ARSR_2"/>
    <property type="match status" value="1"/>
</dbReference>
<reference evidence="5" key="1">
    <citation type="submission" date="2023-02" db="EMBL/GenBank/DDBJ databases">
        <title>Proposal of a novel subspecies: Alicyclobacillus hesperidum subspecies aegle.</title>
        <authorList>
            <person name="Goto K."/>
            <person name="Fujii T."/>
            <person name="Yasui K."/>
            <person name="Mochida K."/>
            <person name="Kato-Tanaka Y."/>
            <person name="Morohoshi S."/>
            <person name="An S.Y."/>
            <person name="Kasai H."/>
            <person name="Yokota A."/>
        </authorList>
    </citation>
    <scope>NUCLEOTIDE SEQUENCE</scope>
    <source>
        <strain evidence="5">DSM 12766</strain>
    </source>
</reference>
<evidence type="ECO:0000256" key="3">
    <source>
        <dbReference type="ARBA" id="ARBA00023163"/>
    </source>
</evidence>
<organism evidence="5 6">
    <name type="scientific">Alicyclobacillus hesperidum</name>
    <dbReference type="NCBI Taxonomy" id="89784"/>
    <lineage>
        <taxon>Bacteria</taxon>
        <taxon>Bacillati</taxon>
        <taxon>Bacillota</taxon>
        <taxon>Bacilli</taxon>
        <taxon>Bacillales</taxon>
        <taxon>Alicyclobacillaceae</taxon>
        <taxon>Alicyclobacillus</taxon>
    </lineage>
</organism>
<evidence type="ECO:0000256" key="2">
    <source>
        <dbReference type="ARBA" id="ARBA00023125"/>
    </source>
</evidence>
<evidence type="ECO:0000256" key="1">
    <source>
        <dbReference type="ARBA" id="ARBA00023015"/>
    </source>
</evidence>
<gene>
    <name evidence="5" type="ORF">Heshes_03810</name>
</gene>
<dbReference type="NCBIfam" id="NF033788">
    <property type="entry name" value="HTH_metalloreg"/>
    <property type="match status" value="1"/>
</dbReference>
<dbReference type="InterPro" id="IPR051081">
    <property type="entry name" value="HTH_MetalResp_TranReg"/>
</dbReference>
<evidence type="ECO:0000259" key="4">
    <source>
        <dbReference type="PROSITE" id="PS50987"/>
    </source>
</evidence>
<accession>A0AA37X3T8</accession>
<sequence length="74" mass="8545">MIGIGFGKTREHVEGLADPTRRRIIAMLNIRDWYVCEWVPLFGISQPAVSKYMSRLKAVGLVKETRKGMWVFYA</sequence>
<dbReference type="SUPFAM" id="SSF46785">
    <property type="entry name" value="Winged helix' DNA-binding domain"/>
    <property type="match status" value="1"/>
</dbReference>
<evidence type="ECO:0000313" key="6">
    <source>
        <dbReference type="Proteomes" id="UP001157137"/>
    </source>
</evidence>
<dbReference type="GO" id="GO:0003677">
    <property type="term" value="F:DNA binding"/>
    <property type="evidence" value="ECO:0007669"/>
    <property type="project" value="UniProtKB-KW"/>
</dbReference>
<dbReference type="InterPro" id="IPR036390">
    <property type="entry name" value="WH_DNA-bd_sf"/>
</dbReference>